<dbReference type="InterPro" id="IPR027417">
    <property type="entry name" value="P-loop_NTPase"/>
</dbReference>
<keyword evidence="4" id="KW-1185">Reference proteome</keyword>
<dbReference type="PROSITE" id="PS50043">
    <property type="entry name" value="HTH_LUXR_2"/>
    <property type="match status" value="1"/>
</dbReference>
<evidence type="ECO:0000313" key="3">
    <source>
        <dbReference type="EMBL" id="MDA3730820.1"/>
    </source>
</evidence>
<dbReference type="RefSeq" id="WP_271011325.1">
    <property type="nucleotide sequence ID" value="NZ_JAQIFT010000016.1"/>
</dbReference>
<dbReference type="EMBL" id="JAQIFT010000016">
    <property type="protein sequence ID" value="MDA3730820.1"/>
    <property type="molecule type" value="Genomic_DNA"/>
</dbReference>
<dbReference type="AlphaFoldDB" id="A0AA42IZY9"/>
<dbReference type="PRINTS" id="PR00038">
    <property type="entry name" value="HTHLUXR"/>
</dbReference>
<dbReference type="Gene3D" id="1.10.10.10">
    <property type="entry name" value="Winged helix-like DNA-binding domain superfamily/Winged helix DNA-binding domain"/>
    <property type="match status" value="1"/>
</dbReference>
<dbReference type="Pfam" id="PF00196">
    <property type="entry name" value="GerE"/>
    <property type="match status" value="1"/>
</dbReference>
<dbReference type="Proteomes" id="UP001169242">
    <property type="component" value="Unassembled WGS sequence"/>
</dbReference>
<dbReference type="InterPro" id="IPR011990">
    <property type="entry name" value="TPR-like_helical_dom_sf"/>
</dbReference>
<evidence type="ECO:0000313" key="4">
    <source>
        <dbReference type="Proteomes" id="UP001169242"/>
    </source>
</evidence>
<comment type="caution">
    <text evidence="3">The sequence shown here is derived from an EMBL/GenBank/DDBJ whole genome shotgun (WGS) entry which is preliminary data.</text>
</comment>
<accession>A0AA42IZY9</accession>
<reference evidence="3" key="1">
    <citation type="journal article" date="2023" name="Int. J. Syst. Evol. Microbiol.">
        <title>&lt;i&gt;Holtiella tumoricola&lt;/i&gt; gen. nov. sp. nov., isolated from a human clinical sample.</title>
        <authorList>
            <person name="Allen-Vercoe E."/>
            <person name="Daigneault M.C."/>
            <person name="Vancuren S.J."/>
            <person name="Cochrane K."/>
            <person name="O'Neal L.L."/>
            <person name="Sankaranarayanan K."/>
            <person name="Lawson P.A."/>
        </authorList>
    </citation>
    <scope>NUCLEOTIDE SEQUENCE</scope>
    <source>
        <strain evidence="3">CC70A</strain>
    </source>
</reference>
<dbReference type="InterPro" id="IPR000792">
    <property type="entry name" value="Tscrpt_reg_LuxR_C"/>
</dbReference>
<dbReference type="SMART" id="SM00421">
    <property type="entry name" value="HTH_LUXR"/>
    <property type="match status" value="1"/>
</dbReference>
<dbReference type="GO" id="GO:0006355">
    <property type="term" value="P:regulation of DNA-templated transcription"/>
    <property type="evidence" value="ECO:0007669"/>
    <property type="project" value="InterPro"/>
</dbReference>
<dbReference type="GO" id="GO:0003677">
    <property type="term" value="F:DNA binding"/>
    <property type="evidence" value="ECO:0007669"/>
    <property type="project" value="UniProtKB-KW"/>
</dbReference>
<dbReference type="SUPFAM" id="SSF46894">
    <property type="entry name" value="C-terminal effector domain of the bipartite response regulators"/>
    <property type="match status" value="1"/>
</dbReference>
<proteinExistence type="predicted"/>
<sequence length="782" mass="91172">MNKGNQIKIVGRKAKEKLLNIQEYPLTVVTAPIGYGKTLAVQNACTQSKANIEWYDEKQSAWYPKKQYTEQTWIILDNYHKIPEAYKYYEQLSEVVRQNIENLHIVLITRMIPVIGIEEMRIKNQCQIVNGEDLKLAPEEIKAYFNENGINIEEIKVKDIADYVGGWPTAIYLMKENYLQYGQLNYTYSLYKVIKEGIYNTYDEGYQKLLVTLAGIGAFKMGEWILMPNYTQVLKGIEKLLQDNLLKYDHEQECYGLVPIFIEFLKQELTLHAQGVLKGTCEYIAKWHITKKDWNTAFAFLIQSGSYEELLKCLESEGIQKYGRIDTAMLQKIFQQVDHQLFLRYPVACLRMIYYSLLDKNKQYAKNYMEQVEIGFRQITTYDDEVMNRIMGEIHAIRGIMTNETIQEVVECIERVEEYIPQGSIIVNGIDMIHKHCIHMSYRYHIQQGKYATSIRDILKIIKSHDILKQRYSIEMQYLLSAEYYLYKGECNEAKKCAYKLFYKADMAQNYVMRLCSELILARIALSKQDETKCRKYIQNIELYKHYNAGEAIAEVRKIGLWYIKGCLATPQEEFKEEEFKDILSRCYENNIGISSYIAYAQVLLINEEIIKLEILQDIVGEQLATNGSIFGQIYYYLYEAILKLKLGNVEEAKLKLKKGLEIAKEDHIILPYQEHLSLLSPLLGQLQRDHVIGEYVTEILKGVTLEPEVKEATKQVMENKESIWGLTKREFQITELIKEGLTNKQIAEKLYVANVTVAKTTSNIYKKLGVSNRIEMIRKMG</sequence>
<feature type="domain" description="HTH luxR-type" evidence="2">
    <location>
        <begin position="720"/>
        <end position="782"/>
    </location>
</feature>
<evidence type="ECO:0000259" key="2">
    <source>
        <dbReference type="PROSITE" id="PS50043"/>
    </source>
</evidence>
<evidence type="ECO:0000256" key="1">
    <source>
        <dbReference type="ARBA" id="ARBA00023125"/>
    </source>
</evidence>
<dbReference type="PANTHER" id="PTHR43214">
    <property type="entry name" value="TWO-COMPONENT RESPONSE REGULATOR"/>
    <property type="match status" value="1"/>
</dbReference>
<dbReference type="CDD" id="cd06170">
    <property type="entry name" value="LuxR_C_like"/>
    <property type="match status" value="1"/>
</dbReference>
<dbReference type="InterPro" id="IPR016032">
    <property type="entry name" value="Sig_transdc_resp-reg_C-effctor"/>
</dbReference>
<keyword evidence="1" id="KW-0238">DNA-binding</keyword>
<organism evidence="3 4">
    <name type="scientific">Holtiella tumoricola</name>
    <dbReference type="NCBI Taxonomy" id="3018743"/>
    <lineage>
        <taxon>Bacteria</taxon>
        <taxon>Bacillati</taxon>
        <taxon>Bacillota</taxon>
        <taxon>Clostridia</taxon>
        <taxon>Lachnospirales</taxon>
        <taxon>Cellulosilyticaceae</taxon>
        <taxon>Holtiella</taxon>
    </lineage>
</organism>
<name>A0AA42IZY9_9FIRM</name>
<gene>
    <name evidence="3" type="ORF">PBV87_04820</name>
</gene>
<protein>
    <submittedName>
        <fullName evidence="3">LuxR C-terminal-related transcriptional regulator</fullName>
    </submittedName>
</protein>
<dbReference type="InterPro" id="IPR039420">
    <property type="entry name" value="WalR-like"/>
</dbReference>
<dbReference type="SUPFAM" id="SSF52540">
    <property type="entry name" value="P-loop containing nucleoside triphosphate hydrolases"/>
    <property type="match status" value="1"/>
</dbReference>
<dbReference type="InterPro" id="IPR036388">
    <property type="entry name" value="WH-like_DNA-bd_sf"/>
</dbReference>
<dbReference type="Gene3D" id="1.25.40.10">
    <property type="entry name" value="Tetratricopeptide repeat domain"/>
    <property type="match status" value="1"/>
</dbReference>